<keyword evidence="1" id="KW-0732">Signal</keyword>
<protein>
    <submittedName>
        <fullName evidence="2">Uncharacterized protein</fullName>
    </submittedName>
</protein>
<reference evidence="2 3" key="1">
    <citation type="journal article" date="2014" name="Genome Announc.">
        <title>Draft Genome Sequence of Advenella kashmirensis Strain W13003, a Polycyclic Aromatic Hydrocarbon-Degrading Bacterium.</title>
        <authorList>
            <person name="Wang X."/>
            <person name="Jin D."/>
            <person name="Zhou L."/>
            <person name="Wu L."/>
            <person name="An W."/>
            <person name="Zhao L."/>
        </authorList>
    </citation>
    <scope>NUCLEOTIDE SEQUENCE [LARGE SCALE GENOMIC DNA]</scope>
    <source>
        <strain evidence="2 3">W13003</strain>
    </source>
</reference>
<evidence type="ECO:0000256" key="1">
    <source>
        <dbReference type="SAM" id="SignalP"/>
    </source>
</evidence>
<gene>
    <name evidence="2" type="ORF">W822_03435</name>
</gene>
<dbReference type="InterPro" id="IPR038314">
    <property type="entry name" value="T6SS_sf"/>
</dbReference>
<dbReference type="AlphaFoldDB" id="V8QX66"/>
<dbReference type="Pfam" id="PF16695">
    <property type="entry name" value="Tai4"/>
    <property type="match status" value="1"/>
</dbReference>
<feature type="chain" id="PRO_5004771818" evidence="1">
    <location>
        <begin position="25"/>
        <end position="146"/>
    </location>
</feature>
<dbReference type="EMBL" id="AYXT01000001">
    <property type="protein sequence ID" value="ETF04237.1"/>
    <property type="molecule type" value="Genomic_DNA"/>
</dbReference>
<dbReference type="InterPro" id="IPR032032">
    <property type="entry name" value="Tai4"/>
</dbReference>
<dbReference type="STRING" id="1424334.W822_03435"/>
<dbReference type="Proteomes" id="UP000018733">
    <property type="component" value="Unassembled WGS sequence"/>
</dbReference>
<dbReference type="PATRIC" id="fig|1424334.3.peg.692"/>
<dbReference type="HOGENOM" id="CLU_1773439_0_0_4"/>
<dbReference type="Gene3D" id="1.20.120.1620">
    <property type="match status" value="1"/>
</dbReference>
<comment type="caution">
    <text evidence="2">The sequence shown here is derived from an EMBL/GenBank/DDBJ whole genome shotgun (WGS) entry which is preliminary data.</text>
</comment>
<sequence length="146" mass="15621">MNGRSVCSLLLCTLGIVAGSASHAADAAKPATGLQSFTRQSPETLKTYDNQVKLFKYWTLARCGAAVSKKAGSDALQEDWSNTAAAYLEYGTVPLEANEAAEALVQQFLATTTRSGSTGGSYETMKCIDLFNSHELDALVARYIKK</sequence>
<keyword evidence="3" id="KW-1185">Reference proteome</keyword>
<name>V8QX66_9BURK</name>
<organism evidence="2 3">
    <name type="scientific">Advenella kashmirensis W13003</name>
    <dbReference type="NCBI Taxonomy" id="1424334"/>
    <lineage>
        <taxon>Bacteria</taxon>
        <taxon>Pseudomonadati</taxon>
        <taxon>Pseudomonadota</taxon>
        <taxon>Betaproteobacteria</taxon>
        <taxon>Burkholderiales</taxon>
        <taxon>Alcaligenaceae</taxon>
    </lineage>
</organism>
<feature type="signal peptide" evidence="1">
    <location>
        <begin position="1"/>
        <end position="24"/>
    </location>
</feature>
<evidence type="ECO:0000313" key="2">
    <source>
        <dbReference type="EMBL" id="ETF04237.1"/>
    </source>
</evidence>
<dbReference type="RefSeq" id="WP_024003754.1">
    <property type="nucleotide sequence ID" value="NZ_KI650979.1"/>
</dbReference>
<proteinExistence type="predicted"/>
<accession>V8QX66</accession>
<evidence type="ECO:0000313" key="3">
    <source>
        <dbReference type="Proteomes" id="UP000018733"/>
    </source>
</evidence>